<evidence type="ECO:0000256" key="8">
    <source>
        <dbReference type="HAMAP-Rule" id="MF_01161"/>
    </source>
</evidence>
<feature type="binding site" evidence="8">
    <location>
        <begin position="36"/>
        <end position="41"/>
    </location>
    <ligand>
        <name>ATP</name>
        <dbReference type="ChEBI" id="CHEBI:30616"/>
    </ligand>
</feature>
<reference evidence="11" key="2">
    <citation type="submission" date="2023-07" db="EMBL/GenBank/DDBJ databases">
        <title>Shewanella mangrovi sp. nov., an acetaldehyde- degrading bacterium isolated from mangrove sediment.</title>
        <authorList>
            <person name="Liu Y."/>
        </authorList>
    </citation>
    <scope>NUCLEOTIDE SEQUENCE [LARGE SCALE GENOMIC DNA]</scope>
    <source>
        <strain evidence="11">C32</strain>
    </source>
</reference>
<dbReference type="HAMAP" id="MF_01161">
    <property type="entry name" value="tRNA_Ile_lys_synt"/>
    <property type="match status" value="1"/>
</dbReference>
<dbReference type="PANTHER" id="PTHR43033:SF1">
    <property type="entry name" value="TRNA(ILE)-LYSIDINE SYNTHASE-RELATED"/>
    <property type="match status" value="1"/>
</dbReference>
<dbReference type="SUPFAM" id="SSF56037">
    <property type="entry name" value="PheT/TilS domain"/>
    <property type="match status" value="1"/>
</dbReference>
<dbReference type="EMBL" id="JAKOGG010000005">
    <property type="protein sequence ID" value="MCS4556846.1"/>
    <property type="molecule type" value="Genomic_DNA"/>
</dbReference>
<comment type="function">
    <text evidence="8">Ligates lysine onto the cytidine present at position 34 of the AUA codon-specific tRNA(Ile) that contains the anticodon CAU, in an ATP-dependent manner. Cytidine is converted to lysidine, thus changing the amino acid specificity of the tRNA from methionine to isoleucine.</text>
</comment>
<keyword evidence="4 8" id="KW-0819">tRNA processing</keyword>
<keyword evidence="6 8" id="KW-0067">ATP-binding</keyword>
<dbReference type="Pfam" id="PF11734">
    <property type="entry name" value="TilS_C"/>
    <property type="match status" value="1"/>
</dbReference>
<keyword evidence="5 8" id="KW-0547">Nucleotide-binding</keyword>
<organism evidence="10 11">
    <name type="scientific">Shewanella electrica</name>
    <dbReference type="NCBI Taxonomy" id="515560"/>
    <lineage>
        <taxon>Bacteria</taxon>
        <taxon>Pseudomonadati</taxon>
        <taxon>Pseudomonadota</taxon>
        <taxon>Gammaproteobacteria</taxon>
        <taxon>Alteromonadales</taxon>
        <taxon>Shewanellaceae</taxon>
        <taxon>Shewanella</taxon>
    </lineage>
</organism>
<dbReference type="RefSeq" id="WP_238896235.1">
    <property type="nucleotide sequence ID" value="NZ_JAKOGG010000005.1"/>
</dbReference>
<evidence type="ECO:0000256" key="7">
    <source>
        <dbReference type="ARBA" id="ARBA00048539"/>
    </source>
</evidence>
<keyword evidence="11" id="KW-1185">Reference proteome</keyword>
<dbReference type="InterPro" id="IPR012795">
    <property type="entry name" value="tRNA_Ile_lys_synt_N"/>
</dbReference>
<evidence type="ECO:0000259" key="9">
    <source>
        <dbReference type="SMART" id="SM00977"/>
    </source>
</evidence>
<dbReference type="InterPro" id="IPR011063">
    <property type="entry name" value="TilS/TtcA_N"/>
</dbReference>
<evidence type="ECO:0000256" key="2">
    <source>
        <dbReference type="ARBA" id="ARBA00022490"/>
    </source>
</evidence>
<dbReference type="InterPro" id="IPR015262">
    <property type="entry name" value="tRNA_Ile_lys_synt_subst-bd"/>
</dbReference>
<comment type="caution">
    <text evidence="10">The sequence shown here is derived from an EMBL/GenBank/DDBJ whole genome shotgun (WGS) entry which is preliminary data.</text>
</comment>
<dbReference type="Gene3D" id="3.40.50.620">
    <property type="entry name" value="HUPs"/>
    <property type="match status" value="1"/>
</dbReference>
<dbReference type="NCBIfam" id="TIGR02432">
    <property type="entry name" value="lysidine_TilS_N"/>
    <property type="match status" value="1"/>
</dbReference>
<dbReference type="SUPFAM" id="SSF52402">
    <property type="entry name" value="Adenine nucleotide alpha hydrolases-like"/>
    <property type="match status" value="1"/>
</dbReference>
<dbReference type="CDD" id="cd01992">
    <property type="entry name" value="TilS_N"/>
    <property type="match status" value="1"/>
</dbReference>
<dbReference type="Proteomes" id="UP001201549">
    <property type="component" value="Unassembled WGS sequence"/>
</dbReference>
<dbReference type="PANTHER" id="PTHR43033">
    <property type="entry name" value="TRNA(ILE)-LYSIDINE SYNTHASE-RELATED"/>
    <property type="match status" value="1"/>
</dbReference>
<keyword evidence="2 8" id="KW-0963">Cytoplasm</keyword>
<comment type="domain">
    <text evidence="8">The N-terminal region contains the highly conserved SGGXDS motif, predicted to be a P-loop motif involved in ATP binding.</text>
</comment>
<dbReference type="InterPro" id="IPR014729">
    <property type="entry name" value="Rossmann-like_a/b/a_fold"/>
</dbReference>
<dbReference type="InterPro" id="IPR012094">
    <property type="entry name" value="tRNA_Ile_lys_synt"/>
</dbReference>
<protein>
    <recommendedName>
        <fullName evidence="8">tRNA(Ile)-lysidine synthase</fullName>
        <ecNumber evidence="8">6.3.4.19</ecNumber>
    </recommendedName>
    <alternativeName>
        <fullName evidence="8">tRNA(Ile)-2-lysyl-cytidine synthase</fullName>
    </alternativeName>
    <alternativeName>
        <fullName evidence="8">tRNA(Ile)-lysidine synthetase</fullName>
    </alternativeName>
</protein>
<proteinExistence type="inferred from homology"/>
<dbReference type="SUPFAM" id="SSF82829">
    <property type="entry name" value="MesJ substrate recognition domain-like"/>
    <property type="match status" value="1"/>
</dbReference>
<comment type="catalytic activity">
    <reaction evidence="7 8">
        <text>cytidine(34) in tRNA(Ile2) + L-lysine + ATP = lysidine(34) in tRNA(Ile2) + AMP + diphosphate + H(+)</text>
        <dbReference type="Rhea" id="RHEA:43744"/>
        <dbReference type="Rhea" id="RHEA-COMP:10625"/>
        <dbReference type="Rhea" id="RHEA-COMP:10670"/>
        <dbReference type="ChEBI" id="CHEBI:15378"/>
        <dbReference type="ChEBI" id="CHEBI:30616"/>
        <dbReference type="ChEBI" id="CHEBI:32551"/>
        <dbReference type="ChEBI" id="CHEBI:33019"/>
        <dbReference type="ChEBI" id="CHEBI:82748"/>
        <dbReference type="ChEBI" id="CHEBI:83665"/>
        <dbReference type="ChEBI" id="CHEBI:456215"/>
        <dbReference type="EC" id="6.3.4.19"/>
    </reaction>
</comment>
<evidence type="ECO:0000256" key="3">
    <source>
        <dbReference type="ARBA" id="ARBA00022598"/>
    </source>
</evidence>
<dbReference type="Pfam" id="PF01171">
    <property type="entry name" value="ATP_bind_3"/>
    <property type="match status" value="1"/>
</dbReference>
<feature type="domain" description="Lysidine-tRNA(Ile) synthetase C-terminal" evidence="9">
    <location>
        <begin position="392"/>
        <end position="466"/>
    </location>
</feature>
<evidence type="ECO:0000313" key="10">
    <source>
        <dbReference type="EMBL" id="MCS4556846.1"/>
    </source>
</evidence>
<evidence type="ECO:0000256" key="4">
    <source>
        <dbReference type="ARBA" id="ARBA00022694"/>
    </source>
</evidence>
<reference evidence="10 11" key="1">
    <citation type="submission" date="2022-02" db="EMBL/GenBank/DDBJ databases">
        <authorList>
            <person name="Zhuang L."/>
        </authorList>
    </citation>
    <scope>NUCLEOTIDE SEQUENCE [LARGE SCALE GENOMIC DNA]</scope>
    <source>
        <strain evidence="10 11">C32</strain>
    </source>
</reference>
<dbReference type="EC" id="6.3.4.19" evidence="8"/>
<evidence type="ECO:0000256" key="5">
    <source>
        <dbReference type="ARBA" id="ARBA00022741"/>
    </source>
</evidence>
<dbReference type="SMART" id="SM00977">
    <property type="entry name" value="TilS_C"/>
    <property type="match status" value="1"/>
</dbReference>
<evidence type="ECO:0000256" key="6">
    <source>
        <dbReference type="ARBA" id="ARBA00022840"/>
    </source>
</evidence>
<dbReference type="InterPro" id="IPR012796">
    <property type="entry name" value="Lysidine-tRNA-synth_C"/>
</dbReference>
<gene>
    <name evidence="8 10" type="primary">tilS</name>
    <name evidence="10" type="ORF">L9G74_10360</name>
</gene>
<keyword evidence="3 8" id="KW-0436">Ligase</keyword>
<dbReference type="GO" id="GO:0032267">
    <property type="term" value="F:tRNA(Ile)-lysidine synthase activity"/>
    <property type="evidence" value="ECO:0007669"/>
    <property type="project" value="UniProtKB-EC"/>
</dbReference>
<sequence>MSRALTDAIIHRLQQLLAELTPAGAVPSRHLWLGFSGGMDSALLAYALNLLVRQQPELRPWVHLVHIHHGLNPHADDWAAHCLAIASEYQLDGRVLRVTLKRGARISVEAEARQQRYQVLAGLMQAGDVLLTAHHQDDQLETVLLALKRGQGPKGLAAMGALQSFAQHCWQLRPMLNISREQIEQAVDQLDLDYVDDDSNLDTRYDRNFLRQLIIPELKQRWPSVAETAARSAALCAEQQALLEEVAAQKLTPLLARCALTQQATLNIAALQQVSPAWQRQLLRQFCLQQQLPPPSQVQLQQLQQQLFSAQVDASVALNFGHVWFRRFDGALYIDAAAPTATPNNMVLDALQQQALLAGCWRLPQAAPWQQLITSLTTDGPRIALAKLRGKLEIRYGVVGSQRCHPHWRAQGRELKKVWQEAKVPPWLRPHIPLLYADGQLIAAASVFIEQHALAADTATGLTLQLD</sequence>
<dbReference type="NCBIfam" id="TIGR02433">
    <property type="entry name" value="lysidine_TilS_C"/>
    <property type="match status" value="1"/>
</dbReference>
<comment type="subcellular location">
    <subcellularLocation>
        <location evidence="1 8">Cytoplasm</location>
    </subcellularLocation>
</comment>
<evidence type="ECO:0000256" key="1">
    <source>
        <dbReference type="ARBA" id="ARBA00004496"/>
    </source>
</evidence>
<dbReference type="Gene3D" id="1.20.59.20">
    <property type="match status" value="1"/>
</dbReference>
<dbReference type="Pfam" id="PF09179">
    <property type="entry name" value="TilS"/>
    <property type="match status" value="1"/>
</dbReference>
<evidence type="ECO:0000313" key="11">
    <source>
        <dbReference type="Proteomes" id="UP001201549"/>
    </source>
</evidence>
<name>A0ABT2FNT3_9GAMM</name>
<accession>A0ABT2FNT3</accession>
<comment type="similarity">
    <text evidence="8">Belongs to the tRNA(Ile)-lysidine synthase family.</text>
</comment>